<dbReference type="AlphaFoldDB" id="A0AAP2Z598"/>
<dbReference type="SUPFAM" id="SSF50475">
    <property type="entry name" value="FMN-binding split barrel"/>
    <property type="match status" value="1"/>
</dbReference>
<protein>
    <submittedName>
        <fullName evidence="1">Pyridoxamine 5'-phosphate oxidase family protein</fullName>
    </submittedName>
</protein>
<dbReference type="EMBL" id="JAOPJZ010000001">
    <property type="protein sequence ID" value="MCU4750423.1"/>
    <property type="molecule type" value="Genomic_DNA"/>
</dbReference>
<reference evidence="1 2" key="1">
    <citation type="submission" date="2022-09" db="EMBL/GenBank/DDBJ databases">
        <title>Enrichment on poylsaccharides allowed isolation of novel metabolic and taxonomic groups of Haloarchaea.</title>
        <authorList>
            <person name="Sorokin D.Y."/>
            <person name="Elcheninov A.G."/>
            <person name="Khizhniak T.V."/>
            <person name="Kolganova T.V."/>
            <person name="Kublanov I.V."/>
        </authorList>
    </citation>
    <scope>NUCLEOTIDE SEQUENCE [LARGE SCALE GENOMIC DNA]</scope>
    <source>
        <strain evidence="1 2">AArc-curdl1</strain>
    </source>
</reference>
<dbReference type="Proteomes" id="UP001321047">
    <property type="component" value="Unassembled WGS sequence"/>
</dbReference>
<sequence length="151" mass="16830">MRIRGSLTREEIDEYLSSTTVPVRIACHTPSGGLWMLSLWYRYRDGALECATAADANVVEYLEGDPAVAFEISSNQPPYVGVRGAGTASIRPDPEKSVLRALLERYLGGTDSQLADTLLDESREEVVITVEPKTVYGWDFSDRMRNVLEEK</sequence>
<name>A0AAP2Z598_9EURY</name>
<proteinExistence type="predicted"/>
<dbReference type="InterPro" id="IPR012349">
    <property type="entry name" value="Split_barrel_FMN-bd"/>
</dbReference>
<accession>A0AAP2Z598</accession>
<keyword evidence="2" id="KW-1185">Reference proteome</keyword>
<comment type="caution">
    <text evidence="1">The sequence shown here is derived from an EMBL/GenBank/DDBJ whole genome shotgun (WGS) entry which is preliminary data.</text>
</comment>
<gene>
    <name evidence="1" type="ORF">OB919_00260</name>
</gene>
<evidence type="ECO:0000313" key="2">
    <source>
        <dbReference type="Proteomes" id="UP001321047"/>
    </source>
</evidence>
<dbReference type="Gene3D" id="2.30.110.10">
    <property type="entry name" value="Electron Transport, Fmn-binding Protein, Chain A"/>
    <property type="match status" value="1"/>
</dbReference>
<evidence type="ECO:0000313" key="1">
    <source>
        <dbReference type="EMBL" id="MCU4750423.1"/>
    </source>
</evidence>
<organism evidence="1 2">
    <name type="scientific">Natronosalvus hydrolyticus</name>
    <dbReference type="NCBI Taxonomy" id="2979988"/>
    <lineage>
        <taxon>Archaea</taxon>
        <taxon>Methanobacteriati</taxon>
        <taxon>Methanobacteriota</taxon>
        <taxon>Stenosarchaea group</taxon>
        <taxon>Halobacteria</taxon>
        <taxon>Halobacteriales</taxon>
        <taxon>Natrialbaceae</taxon>
        <taxon>Natronosalvus</taxon>
    </lineage>
</organism>
<dbReference type="RefSeq" id="WP_342805195.1">
    <property type="nucleotide sequence ID" value="NZ_JAOPJZ010000001.1"/>
</dbReference>